<dbReference type="InterPro" id="IPR009057">
    <property type="entry name" value="Homeodomain-like_sf"/>
</dbReference>
<dbReference type="InterPro" id="IPR051575">
    <property type="entry name" value="Myb-like_DNA-bd"/>
</dbReference>
<evidence type="ECO:0000313" key="11">
    <source>
        <dbReference type="Proteomes" id="UP001497444"/>
    </source>
</evidence>
<feature type="compositionally biased region" description="Polar residues" evidence="6">
    <location>
        <begin position="1149"/>
        <end position="1159"/>
    </location>
</feature>
<dbReference type="EMBL" id="OZ020113">
    <property type="protein sequence ID" value="CAK9266016.1"/>
    <property type="molecule type" value="Genomic_DNA"/>
</dbReference>
<feature type="domain" description="Myb-like" evidence="7">
    <location>
        <begin position="583"/>
        <end position="634"/>
    </location>
</feature>
<feature type="domain" description="Myb-like" evidence="7">
    <location>
        <begin position="426"/>
        <end position="478"/>
    </location>
</feature>
<dbReference type="SUPFAM" id="SSF46689">
    <property type="entry name" value="Homeodomain-like"/>
    <property type="match status" value="2"/>
</dbReference>
<keyword evidence="5" id="KW-0175">Coiled coil</keyword>
<feature type="region of interest" description="Disordered" evidence="6">
    <location>
        <begin position="817"/>
        <end position="837"/>
    </location>
</feature>
<dbReference type="PROSITE" id="PS51294">
    <property type="entry name" value="HTH_MYB"/>
    <property type="match status" value="3"/>
</dbReference>
<dbReference type="CDD" id="cd00167">
    <property type="entry name" value="SANT"/>
    <property type="match status" value="4"/>
</dbReference>
<keyword evidence="11" id="KW-1185">Reference proteome</keyword>
<dbReference type="Proteomes" id="UP001497444">
    <property type="component" value="Chromosome 18"/>
</dbReference>
<feature type="domain" description="SANT" evidence="8">
    <location>
        <begin position="482"/>
        <end position="521"/>
    </location>
</feature>
<dbReference type="PROSITE" id="PS51293">
    <property type="entry name" value="SANT"/>
    <property type="match status" value="1"/>
</dbReference>
<dbReference type="InterPro" id="IPR017884">
    <property type="entry name" value="SANT_dom"/>
</dbReference>
<feature type="domain" description="HTH myb-type" evidence="9">
    <location>
        <begin position="587"/>
        <end position="638"/>
    </location>
</feature>
<name>A0ABP0WGN4_9BRYO</name>
<dbReference type="PANTHER" id="PTHR46621">
    <property type="entry name" value="SNRNA-ACTIVATING PROTEIN COMPLEX SUBUNIT 4"/>
    <property type="match status" value="1"/>
</dbReference>
<sequence>MFSTREGKKCGRGKALGKPGFPGTERDEDDEEDEEEEEEEEGFDEDFMKQMDALKRACQMHVGDDHSRDASFGAVKPAIDLSKEEDEDDNALLLSVARAFYNTDSISFGVSKVSDRSSFGASKSKPAYNDDNNDDEEGDDDDDDDDDDILRSVEKIYGGLDLTKATGLSLPNLDKVHQDGNQEVYGGPGIKSAVAGPKVGIGYHDRVWESKRESELLHKDLPESLQAVSDALQKNRQCQRMLRNLLLQVELKQRENKEMYRRACTLLDFEGFCKRKFSGFSMELGNPSVKLISTKPHTSITNGEVRELKVKGPLPNVDVEIHRKLYSQFPVDSNVRKWTQKERESLIKGVRQQVQECRLRTAMEEFSFDNEAQDFNEWLRISGEREVTAEDIREAFPFINWDEVAYRYVMDRLPSDCKIRWINCEDPLVETGPWSKSEDMKLLSIAQRQGMVDWASIAQQLGTRRTVAQCFVRFQRSLNASILRSAWTAEEDLQLRAAVEKFGEDWQAVAASMEGRIGSQCAHRWSDVLQPGLHRRGRWQPEEDTRLKWAVSVYGARGWKRIATHVPGRSEIQCRERWCNVLDPSIKIEDWTPEENIRLKELVVKHGSHRWAAVASEMGCRTDNQCFRHWKALNLEHEVSFQKDTALRRAIFASNFVGRAKERPQLGLHDFQPPLQAVDNVLASQCRRVKSKKFASKVVKGKFNPTFVPRKKRSLVLFTANEDCFSNGDVPLSAEEQNRASVPKRRRKSSWLDGTVFGFLHDEVAEADLNDMNEHVGVCNVEAIEKEADGFVKVVGRAKRMGLLTSQEMPQIHVAGKGQLQRGQKRNAKDGQADGSLTVSELETAVPGLQVNLLGTGGNKSRAERKTLNSKGHKRKSKLASGSDDVPGDSETLATAPAIHSNGRSSRTKSGHGENTQSSERKKWKSKKKEKQGYPSDNEVADSDTLASALMLYSRNCRQSCRVTNNMIQKMQNMRAKRKETQDIRTDGGLLCTEFTAPMAQEHFADESNSRNQGSAFGISSCVQNNAVELGAESIAFTSELAIGEGAENPAGFEGLPLPEGQRTEEQRGAQSADVPGLFVPVSRVLEICPQLGNGPKSQGIAQSDRGTSANKSLQGDVRLHSETFVRGFGLQGTQQDQVNIGNAKDSVEPSSLQRSSMSKDPGCGPVLEGSGDVLPPTVLHTYQRRRKRELCVTENAPIGKGQGQQLVTQSEDSTLIQETRSPLYNLRKAPKKKLWDEEIFLVGKRGHR</sequence>
<feature type="domain" description="Myb-like" evidence="7">
    <location>
        <begin position="535"/>
        <end position="582"/>
    </location>
</feature>
<evidence type="ECO:0000259" key="7">
    <source>
        <dbReference type="PROSITE" id="PS50090"/>
    </source>
</evidence>
<evidence type="ECO:0000256" key="5">
    <source>
        <dbReference type="SAM" id="Coils"/>
    </source>
</evidence>
<feature type="region of interest" description="Disordered" evidence="6">
    <location>
        <begin position="1094"/>
        <end position="1114"/>
    </location>
</feature>
<dbReference type="PROSITE" id="PS50090">
    <property type="entry name" value="MYB_LIKE"/>
    <property type="match status" value="4"/>
</dbReference>
<evidence type="ECO:0000256" key="4">
    <source>
        <dbReference type="ARBA" id="ARBA00023242"/>
    </source>
</evidence>
<feature type="region of interest" description="Disordered" evidence="6">
    <location>
        <begin position="1145"/>
        <end position="1176"/>
    </location>
</feature>
<feature type="domain" description="HTH myb-type" evidence="9">
    <location>
        <begin position="534"/>
        <end position="586"/>
    </location>
</feature>
<dbReference type="PANTHER" id="PTHR46621:SF1">
    <property type="entry name" value="SNRNA-ACTIVATING PROTEIN COMPLEX SUBUNIT 4"/>
    <property type="match status" value="1"/>
</dbReference>
<feature type="domain" description="Myb-like" evidence="7">
    <location>
        <begin position="479"/>
        <end position="529"/>
    </location>
</feature>
<feature type="domain" description="HTH myb-type" evidence="9">
    <location>
        <begin position="479"/>
        <end position="533"/>
    </location>
</feature>
<feature type="region of interest" description="Disordered" evidence="6">
    <location>
        <begin position="1048"/>
        <end position="1072"/>
    </location>
</feature>
<organism evidence="10 11">
    <name type="scientific">Sphagnum jensenii</name>
    <dbReference type="NCBI Taxonomy" id="128206"/>
    <lineage>
        <taxon>Eukaryota</taxon>
        <taxon>Viridiplantae</taxon>
        <taxon>Streptophyta</taxon>
        <taxon>Embryophyta</taxon>
        <taxon>Bryophyta</taxon>
        <taxon>Sphagnophytina</taxon>
        <taxon>Sphagnopsida</taxon>
        <taxon>Sphagnales</taxon>
        <taxon>Sphagnaceae</taxon>
        <taxon>Sphagnum</taxon>
    </lineage>
</organism>
<dbReference type="Gene3D" id="1.10.10.60">
    <property type="entry name" value="Homeodomain-like"/>
    <property type="match status" value="5"/>
</dbReference>
<evidence type="ECO:0000256" key="2">
    <source>
        <dbReference type="ARBA" id="ARBA00023125"/>
    </source>
</evidence>
<gene>
    <name evidence="10" type="ORF">CSSPJE1EN1_LOCUS11494</name>
</gene>
<dbReference type="InterPro" id="IPR017930">
    <property type="entry name" value="Myb_dom"/>
</dbReference>
<evidence type="ECO:0000256" key="3">
    <source>
        <dbReference type="ARBA" id="ARBA00023163"/>
    </source>
</evidence>
<feature type="coiled-coil region" evidence="5">
    <location>
        <begin position="235"/>
        <end position="262"/>
    </location>
</feature>
<keyword evidence="4" id="KW-0539">Nucleus</keyword>
<evidence type="ECO:0000313" key="10">
    <source>
        <dbReference type="EMBL" id="CAK9266016.1"/>
    </source>
</evidence>
<feature type="region of interest" description="Disordered" evidence="6">
    <location>
        <begin position="115"/>
        <end position="148"/>
    </location>
</feature>
<accession>A0ABP0WGN4</accession>
<feature type="region of interest" description="Disordered" evidence="6">
    <location>
        <begin position="850"/>
        <end position="940"/>
    </location>
</feature>
<reference evidence="10" key="1">
    <citation type="submission" date="2024-02" db="EMBL/GenBank/DDBJ databases">
        <authorList>
            <consortium name="ELIXIR-Norway"/>
            <consortium name="Elixir Norway"/>
        </authorList>
    </citation>
    <scope>NUCLEOTIDE SEQUENCE</scope>
</reference>
<evidence type="ECO:0000259" key="9">
    <source>
        <dbReference type="PROSITE" id="PS51294"/>
    </source>
</evidence>
<feature type="compositionally biased region" description="Acidic residues" evidence="6">
    <location>
        <begin position="26"/>
        <end position="45"/>
    </location>
</feature>
<proteinExistence type="predicted"/>
<protein>
    <submittedName>
        <fullName evidence="10">Uncharacterized protein</fullName>
    </submittedName>
</protein>
<feature type="compositionally biased region" description="Polar residues" evidence="6">
    <location>
        <begin position="1096"/>
        <end position="1114"/>
    </location>
</feature>
<dbReference type="InterPro" id="IPR001005">
    <property type="entry name" value="SANT/Myb"/>
</dbReference>
<evidence type="ECO:0000256" key="6">
    <source>
        <dbReference type="SAM" id="MobiDB-lite"/>
    </source>
</evidence>
<keyword evidence="2" id="KW-0238">DNA-binding</keyword>
<dbReference type="Pfam" id="PF13921">
    <property type="entry name" value="Myb_DNA-bind_6"/>
    <property type="match status" value="2"/>
</dbReference>
<evidence type="ECO:0000256" key="1">
    <source>
        <dbReference type="ARBA" id="ARBA00023015"/>
    </source>
</evidence>
<feature type="region of interest" description="Disordered" evidence="6">
    <location>
        <begin position="1"/>
        <end position="46"/>
    </location>
</feature>
<keyword evidence="1" id="KW-0805">Transcription regulation</keyword>
<keyword evidence="3" id="KW-0804">Transcription</keyword>
<feature type="compositionally biased region" description="Acidic residues" evidence="6">
    <location>
        <begin position="131"/>
        <end position="148"/>
    </location>
</feature>
<evidence type="ECO:0000259" key="8">
    <source>
        <dbReference type="PROSITE" id="PS51293"/>
    </source>
</evidence>
<dbReference type="SMART" id="SM00717">
    <property type="entry name" value="SANT"/>
    <property type="match status" value="5"/>
</dbReference>